<name>A0A8X6S451_TRICX</name>
<dbReference type="Proteomes" id="UP000887159">
    <property type="component" value="Unassembled WGS sequence"/>
</dbReference>
<comment type="caution">
    <text evidence="1">The sequence shown here is derived from an EMBL/GenBank/DDBJ whole genome shotgun (WGS) entry which is preliminary data.</text>
</comment>
<keyword evidence="2" id="KW-1185">Reference proteome</keyword>
<gene>
    <name evidence="1" type="ORF">TNCV_4414081</name>
</gene>
<dbReference type="EMBL" id="BMAU01021244">
    <property type="protein sequence ID" value="GFY04320.1"/>
    <property type="molecule type" value="Genomic_DNA"/>
</dbReference>
<evidence type="ECO:0000313" key="1">
    <source>
        <dbReference type="EMBL" id="GFY04320.1"/>
    </source>
</evidence>
<reference evidence="1" key="1">
    <citation type="submission" date="2020-08" db="EMBL/GenBank/DDBJ databases">
        <title>Multicomponent nature underlies the extraordinary mechanical properties of spider dragline silk.</title>
        <authorList>
            <person name="Kono N."/>
            <person name="Nakamura H."/>
            <person name="Mori M."/>
            <person name="Yoshida Y."/>
            <person name="Ohtoshi R."/>
            <person name="Malay A.D."/>
            <person name="Moran D.A.P."/>
            <person name="Tomita M."/>
            <person name="Numata K."/>
            <person name="Arakawa K."/>
        </authorList>
    </citation>
    <scope>NUCLEOTIDE SEQUENCE</scope>
</reference>
<sequence length="109" mass="12388">MRLAVQKLISNITEATILTGPFNDEDAFIPRIPMIPTEKVSHQEYFDFLFPSSAGETVSQVLPSMLHCAQHIEPHIRDFCLRSMKQCRSNALNSHCHSTFNLSMLRIGE</sequence>
<accession>A0A8X6S451</accession>
<organism evidence="1 2">
    <name type="scientific">Trichonephila clavipes</name>
    <name type="common">Golden silk orbweaver</name>
    <name type="synonym">Nephila clavipes</name>
    <dbReference type="NCBI Taxonomy" id="2585209"/>
    <lineage>
        <taxon>Eukaryota</taxon>
        <taxon>Metazoa</taxon>
        <taxon>Ecdysozoa</taxon>
        <taxon>Arthropoda</taxon>
        <taxon>Chelicerata</taxon>
        <taxon>Arachnida</taxon>
        <taxon>Araneae</taxon>
        <taxon>Araneomorphae</taxon>
        <taxon>Entelegynae</taxon>
        <taxon>Araneoidea</taxon>
        <taxon>Nephilidae</taxon>
        <taxon>Trichonephila</taxon>
    </lineage>
</organism>
<evidence type="ECO:0000313" key="2">
    <source>
        <dbReference type="Proteomes" id="UP000887159"/>
    </source>
</evidence>
<dbReference type="AlphaFoldDB" id="A0A8X6S451"/>
<proteinExistence type="predicted"/>
<protein>
    <submittedName>
        <fullName evidence="1">Uncharacterized protein</fullName>
    </submittedName>
</protein>